<accession>A0A823A6G5</accession>
<keyword evidence="2" id="KW-0812">Transmembrane</keyword>
<reference evidence="4 5" key="1">
    <citation type="journal article" date="2020" name="Mol. Biol. Evol.">
        <title>Distinct Expression and Methylation Patterns for Genes with Different Fates following a Single Whole-Genome Duplication in Flowering Plants.</title>
        <authorList>
            <person name="Shi T."/>
            <person name="Rahmani R.S."/>
            <person name="Gugger P.F."/>
            <person name="Wang M."/>
            <person name="Li H."/>
            <person name="Zhang Y."/>
            <person name="Li Z."/>
            <person name="Wang Q."/>
            <person name="Van de Peer Y."/>
            <person name="Marchal K."/>
            <person name="Chen J."/>
        </authorList>
    </citation>
    <scope>NUCLEOTIDE SEQUENCE [LARGE SCALE GENOMIC DNA]</scope>
    <source>
        <tissue evidence="4">Leaf</tissue>
    </source>
</reference>
<comment type="caution">
    <text evidence="4">The sequence shown here is derived from an EMBL/GenBank/DDBJ whole genome shotgun (WGS) entry which is preliminary data.</text>
</comment>
<evidence type="ECO:0000313" key="5">
    <source>
        <dbReference type="Proteomes" id="UP000607653"/>
    </source>
</evidence>
<keyword evidence="2" id="KW-0472">Membrane</keyword>
<keyword evidence="5" id="KW-1185">Reference proteome</keyword>
<evidence type="ECO:0000313" key="4">
    <source>
        <dbReference type="EMBL" id="DAD49318.1"/>
    </source>
</evidence>
<dbReference type="AlphaFoldDB" id="A0A823A6G5"/>
<gene>
    <name evidence="3" type="ORF">HUJ06_027113</name>
    <name evidence="4" type="ORF">HUJ06_032039</name>
</gene>
<evidence type="ECO:0000313" key="3">
    <source>
        <dbReference type="EMBL" id="DAD25649.1"/>
    </source>
</evidence>
<feature type="region of interest" description="Disordered" evidence="1">
    <location>
        <begin position="61"/>
        <end position="105"/>
    </location>
</feature>
<dbReference type="Proteomes" id="UP000607653">
    <property type="component" value="Unassembled WGS sequence"/>
</dbReference>
<sequence length="204" mass="22586">MLHLFKKIIYSFHFLICLCIVLIVTLFGYLFPLSIIAAIASSYADEGGSNIFSGMSLPENDMLSSSESDLDEVEAPGPNPDEGAAPEPNQGEGAAPEPNQGEGAAPELDAEQRFSAVVDNLTALLNSILVEEGVNRSDEQVKARIFQIMEWEPHPHPHPQDPNHPSVEEEIREAEWIVRDLLGNGHRSGVYKEVKRSFNEEPYF</sequence>
<evidence type="ECO:0000256" key="1">
    <source>
        <dbReference type="SAM" id="MobiDB-lite"/>
    </source>
</evidence>
<dbReference type="EMBL" id="DUZY01000030">
    <property type="protein sequence ID" value="DAD49318.1"/>
    <property type="molecule type" value="Genomic_DNA"/>
</dbReference>
<evidence type="ECO:0000256" key="2">
    <source>
        <dbReference type="SAM" id="Phobius"/>
    </source>
</evidence>
<dbReference type="EMBL" id="DUZY01000001">
    <property type="protein sequence ID" value="DAD25649.1"/>
    <property type="molecule type" value="Genomic_DNA"/>
</dbReference>
<feature type="transmembrane region" description="Helical" evidence="2">
    <location>
        <begin position="12"/>
        <end position="31"/>
    </location>
</feature>
<organism evidence="4 5">
    <name type="scientific">Nelumbo nucifera</name>
    <name type="common">Sacred lotus</name>
    <dbReference type="NCBI Taxonomy" id="4432"/>
    <lineage>
        <taxon>Eukaryota</taxon>
        <taxon>Viridiplantae</taxon>
        <taxon>Streptophyta</taxon>
        <taxon>Embryophyta</taxon>
        <taxon>Tracheophyta</taxon>
        <taxon>Spermatophyta</taxon>
        <taxon>Magnoliopsida</taxon>
        <taxon>Proteales</taxon>
        <taxon>Nelumbonaceae</taxon>
        <taxon>Nelumbo</taxon>
    </lineage>
</organism>
<name>A0A823A6G5_NELNU</name>
<proteinExistence type="predicted"/>
<protein>
    <submittedName>
        <fullName evidence="4">Uncharacterized protein</fullName>
    </submittedName>
</protein>
<keyword evidence="2" id="KW-1133">Transmembrane helix</keyword>